<dbReference type="EMBL" id="JAUSTZ010000021">
    <property type="protein sequence ID" value="MDQ0228442.1"/>
    <property type="molecule type" value="Genomic_DNA"/>
</dbReference>
<evidence type="ECO:0000313" key="2">
    <source>
        <dbReference type="EMBL" id="MDQ0228442.1"/>
    </source>
</evidence>
<organism evidence="2 3">
    <name type="scientific">Metabacillus niabensis</name>
    <dbReference type="NCBI Taxonomy" id="324854"/>
    <lineage>
        <taxon>Bacteria</taxon>
        <taxon>Bacillati</taxon>
        <taxon>Bacillota</taxon>
        <taxon>Bacilli</taxon>
        <taxon>Bacillales</taxon>
        <taxon>Bacillaceae</taxon>
        <taxon>Metabacillus</taxon>
    </lineage>
</organism>
<name>A0ABT9Z9C5_9BACI</name>
<keyword evidence="3" id="KW-1185">Reference proteome</keyword>
<dbReference type="Proteomes" id="UP001232245">
    <property type="component" value="Unassembled WGS sequence"/>
</dbReference>
<sequence>MKQGKRPTRNQKMLIKQVGLNPNNWLIVKNLQHEHELHIAHRETGRLRVIPAV</sequence>
<comment type="caution">
    <text evidence="2">The sequence shown here is derived from an EMBL/GenBank/DDBJ whole genome shotgun (WGS) entry which is preliminary data.</text>
</comment>
<evidence type="ECO:0000259" key="1">
    <source>
        <dbReference type="Pfam" id="PF21847"/>
    </source>
</evidence>
<proteinExistence type="predicted"/>
<feature type="domain" description="DUF6906" evidence="1">
    <location>
        <begin position="1"/>
        <end position="51"/>
    </location>
</feature>
<protein>
    <recommendedName>
        <fullName evidence="1">DUF6906 domain-containing protein</fullName>
    </recommendedName>
</protein>
<accession>A0ABT9Z9C5</accession>
<evidence type="ECO:0000313" key="3">
    <source>
        <dbReference type="Proteomes" id="UP001232245"/>
    </source>
</evidence>
<reference evidence="2 3" key="1">
    <citation type="submission" date="2023-07" db="EMBL/GenBank/DDBJ databases">
        <title>Genomic Encyclopedia of Type Strains, Phase IV (KMG-IV): sequencing the most valuable type-strain genomes for metagenomic binning, comparative biology and taxonomic classification.</title>
        <authorList>
            <person name="Goeker M."/>
        </authorList>
    </citation>
    <scope>NUCLEOTIDE SEQUENCE [LARGE SCALE GENOMIC DNA]</scope>
    <source>
        <strain evidence="2 3">DSM 17723</strain>
    </source>
</reference>
<gene>
    <name evidence="2" type="ORF">J2S02_004825</name>
</gene>
<dbReference type="RefSeq" id="WP_174880906.1">
    <property type="nucleotide sequence ID" value="NZ_CADEPK010000283.1"/>
</dbReference>
<dbReference type="Pfam" id="PF21847">
    <property type="entry name" value="DUF6906"/>
    <property type="match status" value="1"/>
</dbReference>
<dbReference type="InterPro" id="IPR054201">
    <property type="entry name" value="DUF6906"/>
</dbReference>